<evidence type="ECO:0000313" key="1">
    <source>
        <dbReference type="EMBL" id="AKN35897.1"/>
    </source>
</evidence>
<name>A0A0H3ZN99_VIBSP</name>
<sequence length="200" mass="23795">MIKEKQKIGYDWNEDVYCDRTYTDPDGTKYSLEHLRNQTYSYKYKFRDEGGKRQKGSIDIEVRYNPHCFTHERKSGETTPALSFDKFDDGSTVDRVFDLERYTNCEQLVQSIQYLSRKNCKESRITGKALYFKQHNRQRPRFGLYVIIKIKNEGGKLVMFVETAHNRNNEPYKLALSDKEETYDIILGRLIQTQWSELLE</sequence>
<accession>A0A0H3ZN99</accession>
<protein>
    <submittedName>
        <fullName evidence="1">Uncharacterized protein</fullName>
    </submittedName>
</protein>
<reference evidence="1" key="1">
    <citation type="journal article" date="2015" name="MBio">
        <title>Eco-Evolutionary Dynamics of Episomes among Ecologically Cohesive Bacterial Populations.</title>
        <authorList>
            <person name="Xue H."/>
            <person name="Cordero O.X."/>
            <person name="Camas F.M."/>
            <person name="Trimble W."/>
            <person name="Meyer F."/>
            <person name="Guglielmini J."/>
            <person name="Rocha E.P."/>
            <person name="Polz M.F."/>
        </authorList>
    </citation>
    <scope>NUCLEOTIDE SEQUENCE</scope>
    <source>
        <strain evidence="1">5S_22</strain>
    </source>
</reference>
<organism evidence="1">
    <name type="scientific">Vibrio splendidus</name>
    <dbReference type="NCBI Taxonomy" id="29497"/>
    <lineage>
        <taxon>Bacteria</taxon>
        <taxon>Pseudomonadati</taxon>
        <taxon>Pseudomonadota</taxon>
        <taxon>Gammaproteobacteria</taxon>
        <taxon>Vibrionales</taxon>
        <taxon>Vibrionaceae</taxon>
        <taxon>Vibrio</taxon>
    </lineage>
</organism>
<dbReference type="AlphaFoldDB" id="A0A0H3ZN99"/>
<proteinExistence type="predicted"/>
<dbReference type="EMBL" id="KP795456">
    <property type="protein sequence ID" value="AKN35897.1"/>
    <property type="molecule type" value="Genomic_DNA"/>
</dbReference>